<dbReference type="AlphaFoldDB" id="A0A5C6ALS9"/>
<keyword evidence="2" id="KW-0540">Nuclease</keyword>
<dbReference type="InterPro" id="IPR013087">
    <property type="entry name" value="Znf_C2H2_type"/>
</dbReference>
<sequence>MATAAYGMTPYGAAGPAANAGGSALHASVLVLNRQYMAIHVIDVRRAFALLMRELAEVIHIEDGQYANYDFDSWRDLSELRASFTEEGELEPDPHADWVRSINFQIQAPRILRLLHYDRVPRQRVRLNRRNLFARDGGKCQYCRKTFPTSELSIDHVVPSCHGGETTWENVVCACVKCNVRKGGRTPEEAGMKLAKKPVRPKRSPLLAIKLGNPKYVSWRSFVDAAYWSVDLK</sequence>
<dbReference type="InterPro" id="IPR003615">
    <property type="entry name" value="HNH_nuc"/>
</dbReference>
<dbReference type="GO" id="GO:0004519">
    <property type="term" value="F:endonuclease activity"/>
    <property type="evidence" value="ECO:0007669"/>
    <property type="project" value="UniProtKB-KW"/>
</dbReference>
<dbReference type="Gene3D" id="1.10.30.50">
    <property type="match status" value="1"/>
</dbReference>
<feature type="domain" description="C2H2-type" evidence="1">
    <location>
        <begin position="140"/>
        <end position="162"/>
    </location>
</feature>
<dbReference type="Proteomes" id="UP000317421">
    <property type="component" value="Unassembled WGS sequence"/>
</dbReference>
<dbReference type="PANTHER" id="PTHR33877:SF2">
    <property type="entry name" value="OS07G0170200 PROTEIN"/>
    <property type="match status" value="1"/>
</dbReference>
<dbReference type="InterPro" id="IPR052892">
    <property type="entry name" value="NA-targeting_endonuclease"/>
</dbReference>
<name>A0A5C6ALS9_9BACT</name>
<gene>
    <name evidence="2" type="ORF">Pla108_11760</name>
</gene>
<keyword evidence="3" id="KW-1185">Reference proteome</keyword>
<dbReference type="PROSITE" id="PS00028">
    <property type="entry name" value="ZINC_FINGER_C2H2_1"/>
    <property type="match status" value="1"/>
</dbReference>
<reference evidence="2 3" key="1">
    <citation type="submission" date="2019-02" db="EMBL/GenBank/DDBJ databases">
        <title>Deep-cultivation of Planctomycetes and their phenomic and genomic characterization uncovers novel biology.</title>
        <authorList>
            <person name="Wiegand S."/>
            <person name="Jogler M."/>
            <person name="Boedeker C."/>
            <person name="Pinto D."/>
            <person name="Vollmers J."/>
            <person name="Rivas-Marin E."/>
            <person name="Kohn T."/>
            <person name="Peeters S.H."/>
            <person name="Heuer A."/>
            <person name="Rast P."/>
            <person name="Oberbeckmann S."/>
            <person name="Bunk B."/>
            <person name="Jeske O."/>
            <person name="Meyerdierks A."/>
            <person name="Storesund J.E."/>
            <person name="Kallscheuer N."/>
            <person name="Luecker S."/>
            <person name="Lage O.M."/>
            <person name="Pohl T."/>
            <person name="Merkel B.J."/>
            <person name="Hornburger P."/>
            <person name="Mueller R.-W."/>
            <person name="Bruemmer F."/>
            <person name="Labrenz M."/>
            <person name="Spormann A.M."/>
            <person name="Op Den Camp H."/>
            <person name="Overmann J."/>
            <person name="Amann R."/>
            <person name="Jetten M.S.M."/>
            <person name="Mascher T."/>
            <person name="Medema M.H."/>
            <person name="Devos D.P."/>
            <person name="Kaster A.-K."/>
            <person name="Ovreas L."/>
            <person name="Rohde M."/>
            <person name="Galperin M.Y."/>
            <person name="Jogler C."/>
        </authorList>
    </citation>
    <scope>NUCLEOTIDE SEQUENCE [LARGE SCALE GENOMIC DNA]</scope>
    <source>
        <strain evidence="2 3">Pla108</strain>
    </source>
</reference>
<dbReference type="PANTHER" id="PTHR33877">
    <property type="entry name" value="SLL1193 PROTEIN"/>
    <property type="match status" value="1"/>
</dbReference>
<keyword evidence="2" id="KW-0378">Hydrolase</keyword>
<keyword evidence="2" id="KW-0255">Endonuclease</keyword>
<comment type="caution">
    <text evidence="2">The sequence shown here is derived from an EMBL/GenBank/DDBJ whole genome shotgun (WGS) entry which is preliminary data.</text>
</comment>
<evidence type="ECO:0000259" key="1">
    <source>
        <dbReference type="PROSITE" id="PS00028"/>
    </source>
</evidence>
<dbReference type="Pfam" id="PF14279">
    <property type="entry name" value="HNH_5"/>
    <property type="match status" value="1"/>
</dbReference>
<dbReference type="EMBL" id="SJPR01000001">
    <property type="protein sequence ID" value="TWU00229.1"/>
    <property type="molecule type" value="Genomic_DNA"/>
</dbReference>
<accession>A0A5C6ALS9</accession>
<evidence type="ECO:0000313" key="3">
    <source>
        <dbReference type="Proteomes" id="UP000317421"/>
    </source>
</evidence>
<evidence type="ECO:0000313" key="2">
    <source>
        <dbReference type="EMBL" id="TWU00229.1"/>
    </source>
</evidence>
<protein>
    <submittedName>
        <fullName evidence="2">HNH endonuclease</fullName>
    </submittedName>
</protein>
<dbReference type="CDD" id="cd00085">
    <property type="entry name" value="HNHc"/>
    <property type="match status" value="1"/>
</dbReference>
<proteinExistence type="predicted"/>
<organism evidence="2 3">
    <name type="scientific">Botrimarina colliarenosi</name>
    <dbReference type="NCBI Taxonomy" id="2528001"/>
    <lineage>
        <taxon>Bacteria</taxon>
        <taxon>Pseudomonadati</taxon>
        <taxon>Planctomycetota</taxon>
        <taxon>Planctomycetia</taxon>
        <taxon>Pirellulales</taxon>
        <taxon>Lacipirellulaceae</taxon>
        <taxon>Botrimarina</taxon>
    </lineage>
</organism>
<dbReference type="SMART" id="SM00507">
    <property type="entry name" value="HNHc"/>
    <property type="match status" value="1"/>
</dbReference>
<dbReference type="InterPro" id="IPR029471">
    <property type="entry name" value="HNH_5"/>
</dbReference>